<dbReference type="AlphaFoldDB" id="A0A0F4IUE3"/>
<feature type="transmembrane region" description="Helical" evidence="1">
    <location>
        <begin position="34"/>
        <end position="51"/>
    </location>
</feature>
<feature type="transmembrane region" description="Helical" evidence="1">
    <location>
        <begin position="57"/>
        <end position="77"/>
    </location>
</feature>
<organism evidence="2 3">
    <name type="scientific">Streptomyces katrae</name>
    <dbReference type="NCBI Taxonomy" id="68223"/>
    <lineage>
        <taxon>Bacteria</taxon>
        <taxon>Bacillati</taxon>
        <taxon>Actinomycetota</taxon>
        <taxon>Actinomycetes</taxon>
        <taxon>Kitasatosporales</taxon>
        <taxon>Streptomycetaceae</taxon>
        <taxon>Streptomyces</taxon>
    </lineage>
</organism>
<evidence type="ECO:0000256" key="1">
    <source>
        <dbReference type="SAM" id="Phobius"/>
    </source>
</evidence>
<keyword evidence="1" id="KW-1133">Transmembrane helix</keyword>
<dbReference type="Proteomes" id="UP000033551">
    <property type="component" value="Unassembled WGS sequence"/>
</dbReference>
<dbReference type="EMBL" id="JZWV01001251">
    <property type="protein sequence ID" value="KJY24306.1"/>
    <property type="molecule type" value="Genomic_DNA"/>
</dbReference>
<keyword evidence="1" id="KW-0812">Transmembrane</keyword>
<feature type="transmembrane region" description="Helical" evidence="1">
    <location>
        <begin position="127"/>
        <end position="145"/>
    </location>
</feature>
<gene>
    <name evidence="2" type="ORF">VR44_35745</name>
</gene>
<reference evidence="2 3" key="1">
    <citation type="submission" date="2015-02" db="EMBL/GenBank/DDBJ databases">
        <authorList>
            <person name="Ju K.-S."/>
            <person name="Doroghazi J.R."/>
            <person name="Metcalf W."/>
        </authorList>
    </citation>
    <scope>NUCLEOTIDE SEQUENCE [LARGE SCALE GENOMIC DNA]</scope>
    <source>
        <strain evidence="2 3">NRRL ISP-5550</strain>
    </source>
</reference>
<keyword evidence="3" id="KW-1185">Reference proteome</keyword>
<evidence type="ECO:0000313" key="3">
    <source>
        <dbReference type="Proteomes" id="UP000033551"/>
    </source>
</evidence>
<keyword evidence="1" id="KW-0472">Membrane</keyword>
<evidence type="ECO:0000313" key="2">
    <source>
        <dbReference type="EMBL" id="KJY24306.1"/>
    </source>
</evidence>
<dbReference type="OrthoDB" id="3872634at2"/>
<feature type="transmembrane region" description="Helical" evidence="1">
    <location>
        <begin position="98"/>
        <end position="121"/>
    </location>
</feature>
<protein>
    <recommendedName>
        <fullName evidence="4">DUF1453 domain-containing protein</fullName>
    </recommendedName>
</protein>
<proteinExistence type="predicted"/>
<accession>A0A0F4IUE3</accession>
<feature type="transmembrane region" description="Helical" evidence="1">
    <location>
        <begin position="6"/>
        <end position="22"/>
    </location>
</feature>
<name>A0A0F4IUE3_9ACTN</name>
<sequence>MDIARVLVIALVVAFVLVRRFGGRPVKDQDRLWVLPAVLAAVGAAQGGLVAPAHPVLSVVLLAAGIAAAFGTGHLIGRAMTLWREPDGTLWAKGNRTVLALFGLSLATRVALALLGAAVGVPVRNGALLVTLASWILAQGLALTARSRRIPAAV</sequence>
<comment type="caution">
    <text evidence="2">The sequence shown here is derived from an EMBL/GenBank/DDBJ whole genome shotgun (WGS) entry which is preliminary data.</text>
</comment>
<dbReference type="STRING" id="68223.GCA_002028425_05527"/>
<dbReference type="PATRIC" id="fig|68223.7.peg.4303"/>
<dbReference type="RefSeq" id="WP_045951816.1">
    <property type="nucleotide sequence ID" value="NZ_JZWV01001251.1"/>
</dbReference>
<evidence type="ECO:0008006" key="4">
    <source>
        <dbReference type="Google" id="ProtNLM"/>
    </source>
</evidence>